<keyword evidence="2" id="KW-1185">Reference proteome</keyword>
<dbReference type="InterPro" id="IPR050879">
    <property type="entry name" value="Acyltransferase_3"/>
</dbReference>
<dbReference type="Pfam" id="PF01757">
    <property type="entry name" value="Acyl_transf_3"/>
    <property type="match status" value="1"/>
</dbReference>
<protein>
    <submittedName>
        <fullName evidence="1">Uncharacterized protein</fullName>
    </submittedName>
</protein>
<dbReference type="RefSeq" id="WP_102244087.1">
    <property type="nucleotide sequence ID" value="NZ_CP025704.1"/>
</dbReference>
<name>A0A2K9NTE5_BACTC</name>
<dbReference type="GO" id="GO:0016747">
    <property type="term" value="F:acyltransferase activity, transferring groups other than amino-acyl groups"/>
    <property type="evidence" value="ECO:0007669"/>
    <property type="project" value="InterPro"/>
</dbReference>
<dbReference type="GO" id="GO:0000271">
    <property type="term" value="P:polysaccharide biosynthetic process"/>
    <property type="evidence" value="ECO:0007669"/>
    <property type="project" value="TreeGrafter"/>
</dbReference>
<accession>A0A2K9NTE5</accession>
<dbReference type="PANTHER" id="PTHR23028:SF53">
    <property type="entry name" value="ACYL_TRANSF_3 DOMAIN-CONTAINING PROTEIN"/>
    <property type="match status" value="1"/>
</dbReference>
<organism evidence="1 2">
    <name type="scientific">Bacteriovorax stolpii</name>
    <name type="common">Bdellovibrio stolpii</name>
    <dbReference type="NCBI Taxonomy" id="960"/>
    <lineage>
        <taxon>Bacteria</taxon>
        <taxon>Pseudomonadati</taxon>
        <taxon>Bdellovibrionota</taxon>
        <taxon>Bacteriovoracia</taxon>
        <taxon>Bacteriovoracales</taxon>
        <taxon>Bacteriovoracaceae</taxon>
        <taxon>Bacteriovorax</taxon>
    </lineage>
</organism>
<dbReference type="Proteomes" id="UP000235584">
    <property type="component" value="Chromosome"/>
</dbReference>
<dbReference type="EMBL" id="CP025704">
    <property type="protein sequence ID" value="AUN98796.1"/>
    <property type="molecule type" value="Genomic_DNA"/>
</dbReference>
<dbReference type="InterPro" id="IPR002656">
    <property type="entry name" value="Acyl_transf_3_dom"/>
</dbReference>
<sequence>MNAKVNPLPDIPLRLPPILSWLRLLAVLLVFSGHSKTLFGRGHGAIFFMVLSGYTFTRFFIKEWSETGKLKIRRFLSKRLSKLVPALLIVLLINLIIKIWHHHPVDETQFLSVATFTTNYFNALNGHPNNGLAHLWTLSLVMQFYLVWPFLFLLLVNYCRSLKQITIALSLVILAVIAYRSVLLYFGLATNAYIFNSFETRVDCFLIGALFAFNIECSLFQKIRQLAFKYKWSVFMTMVVITFMTSLPLIMRNSVGFDLHAFLIGLFIVQLGALDDLSFGILGHSELLSDITYWFYLLHPWGNTLGDMIKMNPYAQFLFGGTILLMCVTLFCYTLKEARLSSKVSNLFR</sequence>
<proteinExistence type="predicted"/>
<dbReference type="AlphaFoldDB" id="A0A2K9NTE5"/>
<dbReference type="KEGG" id="bsto:C0V70_11930"/>
<evidence type="ECO:0000313" key="1">
    <source>
        <dbReference type="EMBL" id="AUN98796.1"/>
    </source>
</evidence>
<dbReference type="GO" id="GO:0016020">
    <property type="term" value="C:membrane"/>
    <property type="evidence" value="ECO:0007669"/>
    <property type="project" value="TreeGrafter"/>
</dbReference>
<evidence type="ECO:0000313" key="2">
    <source>
        <dbReference type="Proteomes" id="UP000235584"/>
    </source>
</evidence>
<dbReference type="PANTHER" id="PTHR23028">
    <property type="entry name" value="ACETYLTRANSFERASE"/>
    <property type="match status" value="1"/>
</dbReference>
<gene>
    <name evidence="1" type="ORF">C0V70_11930</name>
</gene>
<reference evidence="1 2" key="1">
    <citation type="submission" date="2018-01" db="EMBL/GenBank/DDBJ databases">
        <title>Complete genome sequence of Bacteriovorax stolpii DSM12778.</title>
        <authorList>
            <person name="Tang B."/>
            <person name="Chang J."/>
        </authorList>
    </citation>
    <scope>NUCLEOTIDE SEQUENCE [LARGE SCALE GENOMIC DNA]</scope>
    <source>
        <strain evidence="1 2">DSM 12778</strain>
    </source>
</reference>